<dbReference type="Proteomes" id="UP000492821">
    <property type="component" value="Unassembled WGS sequence"/>
</dbReference>
<keyword evidence="4" id="KW-1185">Reference proteome</keyword>
<feature type="chain" id="PRO_5028892365" evidence="3">
    <location>
        <begin position="21"/>
        <end position="597"/>
    </location>
</feature>
<keyword evidence="2" id="KW-0472">Membrane</keyword>
<accession>A0A7E4VR95</accession>
<evidence type="ECO:0000313" key="4">
    <source>
        <dbReference type="Proteomes" id="UP000492821"/>
    </source>
</evidence>
<reference evidence="4" key="1">
    <citation type="journal article" date="2013" name="Genetics">
        <title>The draft genome and transcriptome of Panagrellus redivivus are shaped by the harsh demands of a free-living lifestyle.</title>
        <authorList>
            <person name="Srinivasan J."/>
            <person name="Dillman A.R."/>
            <person name="Macchietto M.G."/>
            <person name="Heikkinen L."/>
            <person name="Lakso M."/>
            <person name="Fracchia K.M."/>
            <person name="Antoshechkin I."/>
            <person name="Mortazavi A."/>
            <person name="Wong G."/>
            <person name="Sternberg P.W."/>
        </authorList>
    </citation>
    <scope>NUCLEOTIDE SEQUENCE [LARGE SCALE GENOMIC DNA]</scope>
    <source>
        <strain evidence="4">MT8872</strain>
    </source>
</reference>
<evidence type="ECO:0000313" key="5">
    <source>
        <dbReference type="WBParaSite" id="Pan_g2422.t1"/>
    </source>
</evidence>
<protein>
    <submittedName>
        <fullName evidence="5">DOMON domain-containing protein</fullName>
    </submittedName>
</protein>
<evidence type="ECO:0000256" key="2">
    <source>
        <dbReference type="SAM" id="Phobius"/>
    </source>
</evidence>
<dbReference type="WBParaSite" id="Pan_g2422.t1">
    <property type="protein sequence ID" value="Pan_g2422.t1"/>
    <property type="gene ID" value="Pan_g2422"/>
</dbReference>
<feature type="transmembrane region" description="Helical" evidence="2">
    <location>
        <begin position="414"/>
        <end position="440"/>
    </location>
</feature>
<feature type="region of interest" description="Disordered" evidence="1">
    <location>
        <begin position="454"/>
        <end position="597"/>
    </location>
</feature>
<keyword evidence="2" id="KW-0812">Transmembrane</keyword>
<evidence type="ECO:0000256" key="1">
    <source>
        <dbReference type="SAM" id="MobiDB-lite"/>
    </source>
</evidence>
<organism evidence="4 5">
    <name type="scientific">Panagrellus redivivus</name>
    <name type="common">Microworm</name>
    <dbReference type="NCBI Taxonomy" id="6233"/>
    <lineage>
        <taxon>Eukaryota</taxon>
        <taxon>Metazoa</taxon>
        <taxon>Ecdysozoa</taxon>
        <taxon>Nematoda</taxon>
        <taxon>Chromadorea</taxon>
        <taxon>Rhabditida</taxon>
        <taxon>Tylenchina</taxon>
        <taxon>Panagrolaimomorpha</taxon>
        <taxon>Panagrolaimoidea</taxon>
        <taxon>Panagrolaimidae</taxon>
        <taxon>Panagrellus</taxon>
    </lineage>
</organism>
<keyword evidence="3" id="KW-0732">Signal</keyword>
<keyword evidence="2" id="KW-1133">Transmembrane helix</keyword>
<name>A0A7E4VR95_PANRE</name>
<dbReference type="AlphaFoldDB" id="A0A7E4VR95"/>
<sequence>MGQPWILVVTAICVTHMALSTNVQYEGITDTAVMQTVTGLRPSTASVGFGFVVTGDTKSNKFRVAVAAGFVMEIVIPSATQFPANRYLSVFITNPTSKTREHCKVLYEELRKGRMTASIVRTTGEDINGKTVDFVVARNAFVAKFGVESIGKAGIMPLDDESKICKFPSYNNAPEFDNGLKMIEIELEPTNFPPNAEVNFPAGVSFMVPKSPTTTAPTTTTIKFRIAVPKEFIMEVVLPSAKPYGANRYLTVAITNPTTKTDDKCKVNYQQSNDRMMGAFIVRGETEDEEYKGVTFKKPKNVFVAEFGVKANGTAGILPYDSKRICTYPPFNDAPKYGAAKWMIDMEITSTNFLPKSEINFPADVSFLAPKATTTTTTTTTTEVPTSTVPENVPAEEGIEDTTAAVAKASAGKVVAIVVPVVLVIILILVIAMLGFVGYLKRETLMAWYTNRRNRGKSTKKDPETSVEPSTKKVNPVKQTSAEPSTKKVTPVKQTSAEPSTKKVDPVKQTSAEPSAKKVNAPEQQYDVVNPQLNAQQPAKPVNAPDPQKGSANPQLNVPQPPQPAKKADDGYELLGPLPTDLPPPPGKTDKKAKAKK</sequence>
<reference evidence="5" key="2">
    <citation type="submission" date="2020-10" db="UniProtKB">
        <authorList>
            <consortium name="WormBaseParasite"/>
        </authorList>
    </citation>
    <scope>IDENTIFICATION</scope>
</reference>
<feature type="compositionally biased region" description="Polar residues" evidence="1">
    <location>
        <begin position="467"/>
        <end position="499"/>
    </location>
</feature>
<feature type="compositionally biased region" description="Basic and acidic residues" evidence="1">
    <location>
        <begin position="588"/>
        <end position="597"/>
    </location>
</feature>
<feature type="signal peptide" evidence="3">
    <location>
        <begin position="1"/>
        <end position="20"/>
    </location>
</feature>
<evidence type="ECO:0000256" key="3">
    <source>
        <dbReference type="SAM" id="SignalP"/>
    </source>
</evidence>
<proteinExistence type="predicted"/>